<dbReference type="GO" id="GO:0033214">
    <property type="term" value="P:siderophore-iron import into cell"/>
    <property type="evidence" value="ECO:0007669"/>
    <property type="project" value="TreeGrafter"/>
</dbReference>
<dbReference type="InterPro" id="IPR037294">
    <property type="entry name" value="ABC_BtuC-like"/>
</dbReference>
<organism evidence="9 10">
    <name type="scientific">Halocynthiibacter halioticoli</name>
    <dbReference type="NCBI Taxonomy" id="2986804"/>
    <lineage>
        <taxon>Bacteria</taxon>
        <taxon>Pseudomonadati</taxon>
        <taxon>Pseudomonadota</taxon>
        <taxon>Alphaproteobacteria</taxon>
        <taxon>Rhodobacterales</taxon>
        <taxon>Paracoccaceae</taxon>
        <taxon>Halocynthiibacter</taxon>
    </lineage>
</organism>
<keyword evidence="4" id="KW-1003">Cell membrane</keyword>
<feature type="transmembrane region" description="Helical" evidence="8">
    <location>
        <begin position="265"/>
        <end position="285"/>
    </location>
</feature>
<evidence type="ECO:0000256" key="6">
    <source>
        <dbReference type="ARBA" id="ARBA00022989"/>
    </source>
</evidence>
<dbReference type="Proteomes" id="UP001208041">
    <property type="component" value="Unassembled WGS sequence"/>
</dbReference>
<feature type="transmembrane region" description="Helical" evidence="8">
    <location>
        <begin position="79"/>
        <end position="98"/>
    </location>
</feature>
<feature type="transmembrane region" description="Helical" evidence="8">
    <location>
        <begin position="44"/>
        <end position="64"/>
    </location>
</feature>
<evidence type="ECO:0000256" key="8">
    <source>
        <dbReference type="SAM" id="Phobius"/>
    </source>
</evidence>
<proteinExistence type="inferred from homology"/>
<feature type="transmembrane region" description="Helical" evidence="8">
    <location>
        <begin position="225"/>
        <end position="253"/>
    </location>
</feature>
<keyword evidence="7 8" id="KW-0472">Membrane</keyword>
<feature type="transmembrane region" description="Helical" evidence="8">
    <location>
        <begin position="134"/>
        <end position="156"/>
    </location>
</feature>
<dbReference type="AlphaFoldDB" id="A0AAE3LPY8"/>
<dbReference type="Pfam" id="PF01032">
    <property type="entry name" value="FecCD"/>
    <property type="match status" value="1"/>
</dbReference>
<dbReference type="GO" id="GO:0005886">
    <property type="term" value="C:plasma membrane"/>
    <property type="evidence" value="ECO:0007669"/>
    <property type="project" value="UniProtKB-SubCell"/>
</dbReference>
<feature type="transmembrane region" description="Helical" evidence="8">
    <location>
        <begin position="291"/>
        <end position="312"/>
    </location>
</feature>
<evidence type="ECO:0000256" key="2">
    <source>
        <dbReference type="ARBA" id="ARBA00007935"/>
    </source>
</evidence>
<evidence type="ECO:0000256" key="7">
    <source>
        <dbReference type="ARBA" id="ARBA00023136"/>
    </source>
</evidence>
<accession>A0AAE3LPY8</accession>
<name>A0AAE3LPY8_9RHOB</name>
<comment type="similarity">
    <text evidence="2">Belongs to the binding-protein-dependent transport system permease family. FecCD subfamily.</text>
</comment>
<dbReference type="CDD" id="cd06550">
    <property type="entry name" value="TM_ABC_iron-siderophores_like"/>
    <property type="match status" value="1"/>
</dbReference>
<evidence type="ECO:0000313" key="10">
    <source>
        <dbReference type="Proteomes" id="UP001208041"/>
    </source>
</evidence>
<gene>
    <name evidence="9" type="ORF">OH136_00280</name>
</gene>
<reference evidence="9" key="1">
    <citation type="submission" date="2022-10" db="EMBL/GenBank/DDBJ databases">
        <authorList>
            <person name="Yue Y."/>
        </authorList>
    </citation>
    <scope>NUCLEOTIDE SEQUENCE</scope>
    <source>
        <strain evidence="9">Z654</strain>
    </source>
</reference>
<protein>
    <submittedName>
        <fullName evidence="9">Iron chelate uptake ABC transporter family permease subunit</fullName>
    </submittedName>
</protein>
<keyword evidence="5 8" id="KW-0812">Transmembrane</keyword>
<evidence type="ECO:0000256" key="5">
    <source>
        <dbReference type="ARBA" id="ARBA00022692"/>
    </source>
</evidence>
<dbReference type="InterPro" id="IPR000522">
    <property type="entry name" value="ABC_transptr_permease_BtuC"/>
</dbReference>
<keyword evidence="3" id="KW-0813">Transport</keyword>
<feature type="transmembrane region" description="Helical" evidence="8">
    <location>
        <begin position="177"/>
        <end position="196"/>
    </location>
</feature>
<comment type="subcellular location">
    <subcellularLocation>
        <location evidence="1">Cell membrane</location>
        <topology evidence="1">Multi-pass membrane protein</topology>
    </subcellularLocation>
</comment>
<dbReference type="GO" id="GO:0022857">
    <property type="term" value="F:transmembrane transporter activity"/>
    <property type="evidence" value="ECO:0007669"/>
    <property type="project" value="InterPro"/>
</dbReference>
<feature type="transmembrane region" description="Helical" evidence="8">
    <location>
        <begin position="6"/>
        <end position="24"/>
    </location>
</feature>
<sequence length="317" mass="34415">MDNLSLPSRLAVLATLAVFALLAFMTLESRGNWGFVLPFRGIKALALITFATSVALSTMVFQTLTANRILTPSIMGFDALYILIQTSLVFTIGGVGYASIDPVMKFTVESVFMTAAALALFGMVLRGVHDIGRMVLTGLILGVLFRSITSLINRLIDPSEFSVIQQANFASFNAVNVELTWITFVLTAACFVWLMSIHKRLDIMALGRDAAKGLGVDYERETKKLLAVIALLVSSSTALIGPVYFYGLLIAALSHKLIGTWRHQYLLPASCIIGAGLLIASQTLFERVLSLQTSVAVVIEAIGGITFLLLLFTRKTR</sequence>
<dbReference type="RefSeq" id="WP_263951802.1">
    <property type="nucleotide sequence ID" value="NZ_JAOYFC010000001.1"/>
</dbReference>
<feature type="transmembrane region" description="Helical" evidence="8">
    <location>
        <begin position="110"/>
        <end position="128"/>
    </location>
</feature>
<keyword evidence="6 8" id="KW-1133">Transmembrane helix</keyword>
<evidence type="ECO:0000256" key="3">
    <source>
        <dbReference type="ARBA" id="ARBA00022448"/>
    </source>
</evidence>
<dbReference type="Gene3D" id="1.10.3470.10">
    <property type="entry name" value="ABC transporter involved in vitamin B12 uptake, BtuC"/>
    <property type="match status" value="1"/>
</dbReference>
<evidence type="ECO:0000256" key="4">
    <source>
        <dbReference type="ARBA" id="ARBA00022475"/>
    </source>
</evidence>
<keyword evidence="10" id="KW-1185">Reference proteome</keyword>
<evidence type="ECO:0000256" key="1">
    <source>
        <dbReference type="ARBA" id="ARBA00004651"/>
    </source>
</evidence>
<comment type="caution">
    <text evidence="9">The sequence shown here is derived from an EMBL/GenBank/DDBJ whole genome shotgun (WGS) entry which is preliminary data.</text>
</comment>
<evidence type="ECO:0000313" key="9">
    <source>
        <dbReference type="EMBL" id="MCV6822974.1"/>
    </source>
</evidence>
<dbReference type="SUPFAM" id="SSF81345">
    <property type="entry name" value="ABC transporter involved in vitamin B12 uptake, BtuC"/>
    <property type="match status" value="1"/>
</dbReference>
<dbReference type="EMBL" id="JAOYFC010000001">
    <property type="protein sequence ID" value="MCV6822974.1"/>
    <property type="molecule type" value="Genomic_DNA"/>
</dbReference>
<dbReference type="PANTHER" id="PTHR30472">
    <property type="entry name" value="FERRIC ENTEROBACTIN TRANSPORT SYSTEM PERMEASE PROTEIN"/>
    <property type="match status" value="1"/>
</dbReference>
<dbReference type="PANTHER" id="PTHR30472:SF19">
    <property type="entry name" value="PETROBACTIN IMPORT SYSTEM PERMEASE PROTEIN YCLO"/>
    <property type="match status" value="1"/>
</dbReference>